<keyword evidence="5" id="KW-1185">Reference proteome</keyword>
<organism evidence="4 5">
    <name type="scientific">Aspergillus coremiiformis</name>
    <dbReference type="NCBI Taxonomy" id="138285"/>
    <lineage>
        <taxon>Eukaryota</taxon>
        <taxon>Fungi</taxon>
        <taxon>Dikarya</taxon>
        <taxon>Ascomycota</taxon>
        <taxon>Pezizomycotina</taxon>
        <taxon>Eurotiomycetes</taxon>
        <taxon>Eurotiomycetidae</taxon>
        <taxon>Eurotiales</taxon>
        <taxon>Aspergillaceae</taxon>
        <taxon>Aspergillus</taxon>
        <taxon>Aspergillus subgen. Circumdati</taxon>
    </lineage>
</organism>
<dbReference type="Gene3D" id="3.40.50.720">
    <property type="entry name" value="NAD(P)-binding Rossmann-like Domain"/>
    <property type="match status" value="1"/>
</dbReference>
<dbReference type="GO" id="GO:0016616">
    <property type="term" value="F:oxidoreductase activity, acting on the CH-OH group of donors, NAD or NADP as acceptor"/>
    <property type="evidence" value="ECO:0007669"/>
    <property type="project" value="TreeGrafter"/>
</dbReference>
<evidence type="ECO:0000313" key="5">
    <source>
        <dbReference type="Proteomes" id="UP000327118"/>
    </source>
</evidence>
<feature type="domain" description="NAD-dependent epimerase/dehydratase" evidence="3">
    <location>
        <begin position="6"/>
        <end position="260"/>
    </location>
</feature>
<comment type="similarity">
    <text evidence="2">Belongs to the NAD(P)-dependent epimerase/dehydratase family. Dihydroflavonol-4-reductase subfamily.</text>
</comment>
<sequence length="333" mass="37071">MSDALVFVTGSTGFIGSHVVAAILKAGYRVRLSIRRAEQEATLRQYFPEFNDKIETCIVSDITQRDSFHEALQGVDYVFHIASPMPGKGTDFQNDYIDPAVNGTESILYAALEFPQIKKVVIESSILALVPPASGFSSSEISVKDNTGEIIPVDTNMTMPEGSAGHWLKYASSKILAHQATRAFLQNNKPHYALITFHPAFVLGDSMIQKTAQDIDAINGFFWESLESRKPNIPTAWVHVRDVADAHVKALETEIESGTEFLLATPVVSWEYVGNYVKSKYPTVHWKLEPPFGSWTVDVSTADRILRLKWRSQEQIVDDVINQQLALRAKASI</sequence>
<name>A0A5N6ZES2_9EURO</name>
<evidence type="ECO:0000313" key="4">
    <source>
        <dbReference type="EMBL" id="KAE8354580.1"/>
    </source>
</evidence>
<dbReference type="AlphaFoldDB" id="A0A5N6ZES2"/>
<dbReference type="SUPFAM" id="SSF51735">
    <property type="entry name" value="NAD(P)-binding Rossmann-fold domains"/>
    <property type="match status" value="1"/>
</dbReference>
<reference evidence="5" key="1">
    <citation type="submission" date="2019-04" db="EMBL/GenBank/DDBJ databases">
        <title>Friends and foes A comparative genomics studyof 23 Aspergillus species from section Flavi.</title>
        <authorList>
            <consortium name="DOE Joint Genome Institute"/>
            <person name="Kjaerbolling I."/>
            <person name="Vesth T."/>
            <person name="Frisvad J.C."/>
            <person name="Nybo J.L."/>
            <person name="Theobald S."/>
            <person name="Kildgaard S."/>
            <person name="Isbrandt T."/>
            <person name="Kuo A."/>
            <person name="Sato A."/>
            <person name="Lyhne E.K."/>
            <person name="Kogle M.E."/>
            <person name="Wiebenga A."/>
            <person name="Kun R.S."/>
            <person name="Lubbers R.J."/>
            <person name="Makela M.R."/>
            <person name="Barry K."/>
            <person name="Chovatia M."/>
            <person name="Clum A."/>
            <person name="Daum C."/>
            <person name="Haridas S."/>
            <person name="He G."/>
            <person name="LaButti K."/>
            <person name="Lipzen A."/>
            <person name="Mondo S."/>
            <person name="Riley R."/>
            <person name="Salamov A."/>
            <person name="Simmons B.A."/>
            <person name="Magnuson J.K."/>
            <person name="Henrissat B."/>
            <person name="Mortensen U.H."/>
            <person name="Larsen T.O."/>
            <person name="Devries R.P."/>
            <person name="Grigoriev I.V."/>
            <person name="Machida M."/>
            <person name="Baker S.E."/>
            <person name="Andersen M.R."/>
        </authorList>
    </citation>
    <scope>NUCLEOTIDE SEQUENCE [LARGE SCALE GENOMIC DNA]</scope>
    <source>
        <strain evidence="5">CBS 553.77</strain>
    </source>
</reference>
<dbReference type="PANTHER" id="PTHR10366">
    <property type="entry name" value="NAD DEPENDENT EPIMERASE/DEHYDRATASE"/>
    <property type="match status" value="1"/>
</dbReference>
<evidence type="ECO:0000256" key="1">
    <source>
        <dbReference type="ARBA" id="ARBA00023002"/>
    </source>
</evidence>
<dbReference type="EMBL" id="ML739069">
    <property type="protein sequence ID" value="KAE8354580.1"/>
    <property type="molecule type" value="Genomic_DNA"/>
</dbReference>
<dbReference type="Pfam" id="PF01370">
    <property type="entry name" value="Epimerase"/>
    <property type="match status" value="1"/>
</dbReference>
<evidence type="ECO:0000256" key="2">
    <source>
        <dbReference type="ARBA" id="ARBA00023445"/>
    </source>
</evidence>
<dbReference type="OrthoDB" id="2735536at2759"/>
<accession>A0A5N6ZES2</accession>
<keyword evidence="1" id="KW-0560">Oxidoreductase</keyword>
<evidence type="ECO:0000259" key="3">
    <source>
        <dbReference type="Pfam" id="PF01370"/>
    </source>
</evidence>
<dbReference type="PANTHER" id="PTHR10366:SF812">
    <property type="entry name" value="VPS9 DOMAIN-CONTAINING PROTEIN"/>
    <property type="match status" value="1"/>
</dbReference>
<dbReference type="InterPro" id="IPR050425">
    <property type="entry name" value="NAD(P)_dehydrat-like"/>
</dbReference>
<protein>
    <recommendedName>
        <fullName evidence="3">NAD-dependent epimerase/dehydratase domain-containing protein</fullName>
    </recommendedName>
</protein>
<dbReference type="Proteomes" id="UP000327118">
    <property type="component" value="Unassembled WGS sequence"/>
</dbReference>
<dbReference type="InterPro" id="IPR036291">
    <property type="entry name" value="NAD(P)-bd_dom_sf"/>
</dbReference>
<dbReference type="InterPro" id="IPR001509">
    <property type="entry name" value="Epimerase_deHydtase"/>
</dbReference>
<gene>
    <name evidence="4" type="ORF">BDV28DRAFT_146949</name>
</gene>
<proteinExistence type="inferred from homology"/>